<proteinExistence type="predicted"/>
<dbReference type="EMBL" id="BGKI01000007">
    <property type="protein sequence ID" value="GBH34715.1"/>
    <property type="molecule type" value="Genomic_DNA"/>
</dbReference>
<dbReference type="AlphaFoldDB" id="A0A2S2KTC6"/>
<gene>
    <name evidence="1" type="ORF">NZNM25_15060</name>
</gene>
<evidence type="ECO:0000313" key="1">
    <source>
        <dbReference type="EMBL" id="GBH34715.1"/>
    </source>
</evidence>
<reference evidence="1 2" key="1">
    <citation type="submission" date="2018-05" db="EMBL/GenBank/DDBJ databases">
        <title>genome sequencing of Nitrosopumilus sp. NM25.</title>
        <authorList>
            <person name="Mori K."/>
            <person name="Nakagawa T."/>
        </authorList>
    </citation>
    <scope>NUCLEOTIDE SEQUENCE [LARGE SCALE GENOMIC DNA]</scope>
    <source>
        <strain evidence="1 2">NM25</strain>
    </source>
</reference>
<dbReference type="Proteomes" id="UP000245829">
    <property type="component" value="Unassembled WGS sequence"/>
</dbReference>
<protein>
    <submittedName>
        <fullName evidence="1">Uncharacterized protein</fullName>
    </submittedName>
</protein>
<sequence>MGLFLLAVLLFSTFGVVLLSTQGLANPLDTPSNVSKMGSLQVFDSSDSTLLGLNLGTSDAISSVTLTFDSNIPEDTTVTISLKDANDVEIGTGSTVTGSPTQTVVISLSDSITDPERRTLQYASITIA</sequence>
<keyword evidence="2" id="KW-1185">Reference proteome</keyword>
<accession>A0A2S2KTC6</accession>
<evidence type="ECO:0000313" key="2">
    <source>
        <dbReference type="Proteomes" id="UP000245829"/>
    </source>
</evidence>
<dbReference type="RefSeq" id="WP_109877300.1">
    <property type="nucleotide sequence ID" value="NZ_AP026695.1"/>
</dbReference>
<comment type="caution">
    <text evidence="1">The sequence shown here is derived from an EMBL/GenBank/DDBJ whole genome shotgun (WGS) entry which is preliminary data.</text>
</comment>
<name>A0A2S2KTC6_9ARCH</name>
<organism evidence="1 2">
    <name type="scientific">Nitrosopumilus zosterae</name>
    <dbReference type="NCBI Taxonomy" id="718286"/>
    <lineage>
        <taxon>Archaea</taxon>
        <taxon>Nitrososphaerota</taxon>
        <taxon>Nitrososphaeria</taxon>
        <taxon>Nitrosopumilales</taxon>
        <taxon>Nitrosopumilaceae</taxon>
        <taxon>Nitrosopumilus</taxon>
    </lineage>
</organism>
<dbReference type="GeneID" id="76208990"/>
<dbReference type="OrthoDB" id="380802at2157"/>